<dbReference type="RefSeq" id="WP_066731011.1">
    <property type="nucleotide sequence ID" value="NZ_JAJCIQ010000004.1"/>
</dbReference>
<evidence type="ECO:0000256" key="1">
    <source>
        <dbReference type="SAM" id="MobiDB-lite"/>
    </source>
</evidence>
<organism evidence="4 5">
    <name type="scientific">Bariatricus massiliensis</name>
    <dbReference type="NCBI Taxonomy" id="1745713"/>
    <lineage>
        <taxon>Bacteria</taxon>
        <taxon>Bacillati</taxon>
        <taxon>Bacillota</taxon>
        <taxon>Clostridia</taxon>
        <taxon>Lachnospirales</taxon>
        <taxon>Lachnospiraceae</taxon>
        <taxon>Bariatricus</taxon>
    </lineage>
</organism>
<evidence type="ECO:0000313" key="5">
    <source>
        <dbReference type="Proteomes" id="UP001299546"/>
    </source>
</evidence>
<evidence type="ECO:0000259" key="3">
    <source>
        <dbReference type="Pfam" id="PF12245"/>
    </source>
</evidence>
<keyword evidence="2" id="KW-1133">Transmembrane helix</keyword>
<feature type="compositionally biased region" description="Acidic residues" evidence="1">
    <location>
        <begin position="133"/>
        <end position="151"/>
    </location>
</feature>
<protein>
    <submittedName>
        <fullName evidence="4">Ig-like domain repeat protein</fullName>
    </submittedName>
</protein>
<keyword evidence="2" id="KW-0472">Membrane</keyword>
<reference evidence="4 5" key="1">
    <citation type="submission" date="2021-10" db="EMBL/GenBank/DDBJ databases">
        <title>Collection of gut derived symbiotic bacterial strains cultured from healthy donors.</title>
        <authorList>
            <person name="Lin H."/>
            <person name="Littmann E."/>
            <person name="Kohout C."/>
            <person name="Pamer E.G."/>
        </authorList>
    </citation>
    <scope>NUCLEOTIDE SEQUENCE [LARGE SCALE GENOMIC DNA]</scope>
    <source>
        <strain evidence="4 5">DFI.1.165</strain>
    </source>
</reference>
<dbReference type="InterPro" id="IPR022038">
    <property type="entry name" value="Ig-like_bact"/>
</dbReference>
<dbReference type="EMBL" id="JAJCIS010000008">
    <property type="protein sequence ID" value="MCB7388050.1"/>
    <property type="molecule type" value="Genomic_DNA"/>
</dbReference>
<name>A0ABS8DHY2_9FIRM</name>
<evidence type="ECO:0000313" key="4">
    <source>
        <dbReference type="EMBL" id="MCB7388050.1"/>
    </source>
</evidence>
<dbReference type="Pfam" id="PF12245">
    <property type="entry name" value="Big_3_2"/>
    <property type="match status" value="1"/>
</dbReference>
<proteinExistence type="predicted"/>
<sequence length="592" mass="67349">MCRKIRATMIVLTFAVLCCCQKVYTRTWGVLMTLAAEGGEEPEYTEIKGYRLLYDEPDGENGFYKSMPRFELSHQDEGLITKYRIICPDGEVAEGQLDTENENLFWEGTAGDGTYHLSVWLEKIQIPEKPDTEPEDSDNEEPEEELPEFSEEELKTWEKNFVWQVDSTPPKIQFLSPAGEGWFRQAVLVEVKAEDEGSGIAGLHGGYGEKYFENGGGQLRFKVESASTAGKPIRIWVRAKDQAGNITEEERAIYIDMTAPVLDISGADNYLISGRNLELTFTVQEENRCGSMEVVMEQENPEGVKNEERLSQWQAANGGYVTGARLEQDGIYRFKFMASDEAGNKTELYRQVILDKTNPIIRGVELFQGKWLKEFCWNYDVADIVEDFTTYTYHLELDGRLYAPGQRIRREGKHILKLAAKDAAGNEAFSSAEFMIDNTPPVIQYEEQNGRKELREGQEFEKEADIQIRTENVQDKIVEIRINGKKQLVSDKSNVYRYNLDEEKPYEIITSAVDRAGNMAEKEIRIQVVKEKSTMKRIFSSGDYGKREGNGKAERSEKKKTTEGTVLGFGVFLLSGSIAAGIYLIGWRQRKK</sequence>
<feature type="region of interest" description="Disordered" evidence="1">
    <location>
        <begin position="126"/>
        <end position="151"/>
    </location>
</feature>
<keyword evidence="5" id="KW-1185">Reference proteome</keyword>
<accession>A0ABS8DHY2</accession>
<keyword evidence="2" id="KW-0812">Transmembrane</keyword>
<gene>
    <name evidence="4" type="ORF">LIZ65_12210</name>
</gene>
<comment type="caution">
    <text evidence="4">The sequence shown here is derived from an EMBL/GenBank/DDBJ whole genome shotgun (WGS) entry which is preliminary data.</text>
</comment>
<dbReference type="Proteomes" id="UP001299546">
    <property type="component" value="Unassembled WGS sequence"/>
</dbReference>
<feature type="transmembrane region" description="Helical" evidence="2">
    <location>
        <begin position="566"/>
        <end position="586"/>
    </location>
</feature>
<evidence type="ECO:0000256" key="2">
    <source>
        <dbReference type="SAM" id="Phobius"/>
    </source>
</evidence>
<feature type="domain" description="Ig-like" evidence="3">
    <location>
        <begin position="329"/>
        <end position="355"/>
    </location>
</feature>